<name>A4SAY9_OSTLU</name>
<dbReference type="RefSeq" id="XP_001422524.1">
    <property type="nucleotide sequence ID" value="XM_001422487.1"/>
</dbReference>
<dbReference type="OMA" id="PQLAWEY"/>
<organism evidence="3 4">
    <name type="scientific">Ostreococcus lucimarinus (strain CCE9901)</name>
    <dbReference type="NCBI Taxonomy" id="436017"/>
    <lineage>
        <taxon>Eukaryota</taxon>
        <taxon>Viridiplantae</taxon>
        <taxon>Chlorophyta</taxon>
        <taxon>Mamiellophyceae</taxon>
        <taxon>Mamiellales</taxon>
        <taxon>Bathycoccaceae</taxon>
        <taxon>Ostreococcus</taxon>
    </lineage>
</organism>
<sequence>TLPKDFDVREKWPKCAALVSEALDQGECGSCWAVAPAKVMADRLCIATNGAVASHLSAMQLLSCGKLENGTFDAGSTYSGSCDGGFPNEAYEKARTSGIVSGGLFGDDKTCMPYAFAPCQHPCNPNHVAQCPTTCRNKNVNLSSQRYEVTSLVTCGTNDFNCMALELFYHGPVSSYVGDVFDEFYKYKSGVYSLSKDVAARGENHGGHVMEVIGWGTTESGTRYWKVYNSWLNWGDQGYGKIAVG</sequence>
<evidence type="ECO:0000256" key="1">
    <source>
        <dbReference type="ARBA" id="ARBA00008455"/>
    </source>
</evidence>
<dbReference type="Proteomes" id="UP000001568">
    <property type="component" value="Chromosome 20"/>
</dbReference>
<dbReference type="AlphaFoldDB" id="A4SAY9"/>
<keyword evidence="4" id="KW-1185">Reference proteome</keyword>
<reference evidence="3 4" key="1">
    <citation type="journal article" date="2007" name="Proc. Natl. Acad. Sci. U.S.A.">
        <title>The tiny eukaryote Ostreococcus provides genomic insights into the paradox of plankton speciation.</title>
        <authorList>
            <person name="Palenik B."/>
            <person name="Grimwood J."/>
            <person name="Aerts A."/>
            <person name="Rouze P."/>
            <person name="Salamov A."/>
            <person name="Putnam N."/>
            <person name="Dupont C."/>
            <person name="Jorgensen R."/>
            <person name="Derelle E."/>
            <person name="Rombauts S."/>
            <person name="Zhou K."/>
            <person name="Otillar R."/>
            <person name="Merchant S.S."/>
            <person name="Podell S."/>
            <person name="Gaasterland T."/>
            <person name="Napoli C."/>
            <person name="Gendler K."/>
            <person name="Manuell A."/>
            <person name="Tai V."/>
            <person name="Vallon O."/>
            <person name="Piganeau G."/>
            <person name="Jancek S."/>
            <person name="Heijde M."/>
            <person name="Jabbari K."/>
            <person name="Bowler C."/>
            <person name="Lohr M."/>
            <person name="Robbens S."/>
            <person name="Werner G."/>
            <person name="Dubchak I."/>
            <person name="Pazour G.J."/>
            <person name="Ren Q."/>
            <person name="Paulsen I."/>
            <person name="Delwiche C."/>
            <person name="Schmutz J."/>
            <person name="Rokhsar D."/>
            <person name="Van de Peer Y."/>
            <person name="Moreau H."/>
            <person name="Grigoriev I.V."/>
        </authorList>
    </citation>
    <scope>NUCLEOTIDE SEQUENCE [LARGE SCALE GENOMIC DNA]</scope>
    <source>
        <strain evidence="3 4">CCE9901</strain>
    </source>
</reference>
<gene>
    <name evidence="3" type="ORF">OSTLU_5520</name>
</gene>
<dbReference type="GeneID" id="5006582"/>
<dbReference type="HOGENOM" id="CLU_012184_3_3_1"/>
<dbReference type="SUPFAM" id="SSF54001">
    <property type="entry name" value="Cysteine proteinases"/>
    <property type="match status" value="1"/>
</dbReference>
<evidence type="ECO:0000313" key="3">
    <source>
        <dbReference type="EMBL" id="ABP00841.1"/>
    </source>
</evidence>
<dbReference type="KEGG" id="olu:OSTLU_5520"/>
<dbReference type="InterPro" id="IPR000668">
    <property type="entry name" value="Peptidase_C1A_C"/>
</dbReference>
<dbReference type="GO" id="GO:0006508">
    <property type="term" value="P:proteolysis"/>
    <property type="evidence" value="ECO:0007669"/>
    <property type="project" value="InterPro"/>
</dbReference>
<dbReference type="InterPro" id="IPR013128">
    <property type="entry name" value="Peptidase_C1A"/>
</dbReference>
<dbReference type="InterPro" id="IPR038765">
    <property type="entry name" value="Papain-like_cys_pep_sf"/>
</dbReference>
<dbReference type="EMBL" id="CP000600">
    <property type="protein sequence ID" value="ABP00841.1"/>
    <property type="molecule type" value="Genomic_DNA"/>
</dbReference>
<feature type="domain" description="Peptidase C1A papain C-terminal" evidence="2">
    <location>
        <begin position="2"/>
        <end position="245"/>
    </location>
</feature>
<dbReference type="OrthoDB" id="190265at2759"/>
<comment type="similarity">
    <text evidence="1">Belongs to the peptidase C1 family.</text>
</comment>
<dbReference type="Gene3D" id="3.90.70.10">
    <property type="entry name" value="Cysteine proteinases"/>
    <property type="match status" value="1"/>
</dbReference>
<evidence type="ECO:0000259" key="2">
    <source>
        <dbReference type="SMART" id="SM00645"/>
    </source>
</evidence>
<feature type="non-terminal residue" evidence="3">
    <location>
        <position position="245"/>
    </location>
</feature>
<dbReference type="Pfam" id="PF00112">
    <property type="entry name" value="Peptidase_C1"/>
    <property type="match status" value="1"/>
</dbReference>
<dbReference type="PANTHER" id="PTHR12411">
    <property type="entry name" value="CYSTEINE PROTEASE FAMILY C1-RELATED"/>
    <property type="match status" value="1"/>
</dbReference>
<protein>
    <recommendedName>
        <fullName evidence="2">Peptidase C1A papain C-terminal domain-containing protein</fullName>
    </recommendedName>
</protein>
<feature type="non-terminal residue" evidence="3">
    <location>
        <position position="1"/>
    </location>
</feature>
<accession>A4SAY9</accession>
<dbReference type="eggNOG" id="KOG1543">
    <property type="taxonomic scope" value="Eukaryota"/>
</dbReference>
<proteinExistence type="inferred from homology"/>
<dbReference type="STRING" id="436017.A4SAY9"/>
<dbReference type="Gramene" id="ABP00841">
    <property type="protein sequence ID" value="ABP00841"/>
    <property type="gene ID" value="OSTLU_5520"/>
</dbReference>
<dbReference type="SMART" id="SM00645">
    <property type="entry name" value="Pept_C1"/>
    <property type="match status" value="1"/>
</dbReference>
<dbReference type="PRINTS" id="PR00705">
    <property type="entry name" value="PAPAIN"/>
</dbReference>
<evidence type="ECO:0000313" key="4">
    <source>
        <dbReference type="Proteomes" id="UP000001568"/>
    </source>
</evidence>
<dbReference type="GO" id="GO:0008234">
    <property type="term" value="F:cysteine-type peptidase activity"/>
    <property type="evidence" value="ECO:0007669"/>
    <property type="project" value="InterPro"/>
</dbReference>